<evidence type="ECO:0000313" key="3">
    <source>
        <dbReference type="EMBL" id="RKO85590.1"/>
    </source>
</evidence>
<feature type="region of interest" description="Disordered" evidence="1">
    <location>
        <begin position="1"/>
        <end position="20"/>
    </location>
</feature>
<name>A0A4P9W4H2_9FUNG</name>
<organism evidence="3 4">
    <name type="scientific">Blyttiomyces helicus</name>
    <dbReference type="NCBI Taxonomy" id="388810"/>
    <lineage>
        <taxon>Eukaryota</taxon>
        <taxon>Fungi</taxon>
        <taxon>Fungi incertae sedis</taxon>
        <taxon>Chytridiomycota</taxon>
        <taxon>Chytridiomycota incertae sedis</taxon>
        <taxon>Chytridiomycetes</taxon>
        <taxon>Chytridiomycetes incertae sedis</taxon>
        <taxon>Blyttiomyces</taxon>
    </lineage>
</organism>
<keyword evidence="2" id="KW-0472">Membrane</keyword>
<evidence type="ECO:0000256" key="2">
    <source>
        <dbReference type="SAM" id="Phobius"/>
    </source>
</evidence>
<gene>
    <name evidence="3" type="ORF">BDK51DRAFT_36657</name>
</gene>
<feature type="transmembrane region" description="Helical" evidence="2">
    <location>
        <begin position="159"/>
        <end position="182"/>
    </location>
</feature>
<keyword evidence="2" id="KW-1133">Transmembrane helix</keyword>
<dbReference type="EMBL" id="KZ998936">
    <property type="protein sequence ID" value="RKO85590.1"/>
    <property type="molecule type" value="Genomic_DNA"/>
</dbReference>
<dbReference type="AlphaFoldDB" id="A0A4P9W4H2"/>
<keyword evidence="4" id="KW-1185">Reference proteome</keyword>
<proteinExistence type="predicted"/>
<dbReference type="Proteomes" id="UP000269721">
    <property type="component" value="Unassembled WGS sequence"/>
</dbReference>
<protein>
    <submittedName>
        <fullName evidence="3">Uncharacterized protein</fullName>
    </submittedName>
</protein>
<evidence type="ECO:0000313" key="4">
    <source>
        <dbReference type="Proteomes" id="UP000269721"/>
    </source>
</evidence>
<evidence type="ECO:0000256" key="1">
    <source>
        <dbReference type="SAM" id="MobiDB-lite"/>
    </source>
</evidence>
<feature type="region of interest" description="Disordered" evidence="1">
    <location>
        <begin position="197"/>
        <end position="231"/>
    </location>
</feature>
<keyword evidence="2" id="KW-0812">Transmembrane</keyword>
<sequence length="335" mass="37264">MLSSEVRPLPTSLKSEPSKHLDRALPLIDHEGHHCRPCHQKTLAKLVQQLHAVFVDVYPQVDDDDSFRKNGVGDHGVTSPHDDEEESEESDKLEVPKPPGSALGALFCLGGHPGEAQALASRARKRLEKSFRQNTAVYRIYFCLVRFFEPMVFALVTPIYWIFSALGSVLAFIGYLGFRIVLPARWAKMSLDSPIFRGPGGPSSHGSQPASPRQEAPATAVHESPTAPIARPDPAMRKRLVLVESTLKALSGSHADLGAKQSGFAKYLAELDAFAQTNKKTKHNIDVLLESYEKFSRLVETLTHTHEANVKKLTASPPWTPAFSRRRQRWTSKRY</sequence>
<accession>A0A4P9W4H2</accession>
<feature type="region of interest" description="Disordered" evidence="1">
    <location>
        <begin position="315"/>
        <end position="335"/>
    </location>
</feature>
<feature type="compositionally biased region" description="Basic residues" evidence="1">
    <location>
        <begin position="324"/>
        <end position="335"/>
    </location>
</feature>
<reference evidence="4" key="1">
    <citation type="journal article" date="2018" name="Nat. Microbiol.">
        <title>Leveraging single-cell genomics to expand the fungal tree of life.</title>
        <authorList>
            <person name="Ahrendt S.R."/>
            <person name="Quandt C.A."/>
            <person name="Ciobanu D."/>
            <person name="Clum A."/>
            <person name="Salamov A."/>
            <person name="Andreopoulos B."/>
            <person name="Cheng J.F."/>
            <person name="Woyke T."/>
            <person name="Pelin A."/>
            <person name="Henrissat B."/>
            <person name="Reynolds N.K."/>
            <person name="Benny G.L."/>
            <person name="Smith M.E."/>
            <person name="James T.Y."/>
            <person name="Grigoriev I.V."/>
        </authorList>
    </citation>
    <scope>NUCLEOTIDE SEQUENCE [LARGE SCALE GENOMIC DNA]</scope>
</reference>
<feature type="region of interest" description="Disordered" evidence="1">
    <location>
        <begin position="67"/>
        <end position="97"/>
    </location>
</feature>